<name>A0A1R0F7N0_9HYPH</name>
<dbReference type="EMBL" id="LXYT01000003">
    <property type="protein sequence ID" value="OLY42966.1"/>
    <property type="molecule type" value="Genomic_DNA"/>
</dbReference>
<evidence type="ECO:0000313" key="2">
    <source>
        <dbReference type="Proteomes" id="UP000187344"/>
    </source>
</evidence>
<gene>
    <name evidence="1" type="ORF">PEB0149_003840</name>
</gene>
<proteinExistence type="predicted"/>
<evidence type="ECO:0000313" key="1">
    <source>
        <dbReference type="EMBL" id="OLY42966.1"/>
    </source>
</evidence>
<comment type="caution">
    <text evidence="1">The sequence shown here is derived from an EMBL/GenBank/DDBJ whole genome shotgun (WGS) entry which is preliminary data.</text>
</comment>
<dbReference type="Proteomes" id="UP000187344">
    <property type="component" value="Unassembled WGS sequence"/>
</dbReference>
<dbReference type="AlphaFoldDB" id="A0A1R0F7N0"/>
<keyword evidence="2" id="KW-1185">Reference proteome</keyword>
<accession>A0A1R0F7N0</accession>
<protein>
    <submittedName>
        <fullName evidence="1">Metal-binding protein</fullName>
    </submittedName>
</protein>
<dbReference type="InterPro" id="IPR003772">
    <property type="entry name" value="YceD"/>
</dbReference>
<organism evidence="1 2">
    <name type="scientific">Bartonella apis</name>
    <dbReference type="NCBI Taxonomy" id="1686310"/>
    <lineage>
        <taxon>Bacteria</taxon>
        <taxon>Pseudomonadati</taxon>
        <taxon>Pseudomonadota</taxon>
        <taxon>Alphaproteobacteria</taxon>
        <taxon>Hyphomicrobiales</taxon>
        <taxon>Bartonellaceae</taxon>
        <taxon>Bartonella</taxon>
    </lineage>
</organism>
<dbReference type="OrthoDB" id="8443793at2"/>
<dbReference type="Pfam" id="PF02620">
    <property type="entry name" value="YceD"/>
    <property type="match status" value="1"/>
</dbReference>
<sequence>MHNNDHTSDNEQHIMKFAIHYPVNVRSLPVKGVRIKIEADEKERLKLKENHGLLGVDSFRADVHISPWKKRGVRVKGKFEAEVVQACVVTLEPLHKHVEEEVESVFVPEGSKLVKYEELENTGEVFVDAEGPDTPEVFHGDTIDIGAFLEEFFELSLDPYPRKEGVHGDYIEDMEKEEEQSSPFAVLKQLK</sequence>
<reference evidence="1 2" key="1">
    <citation type="submission" date="2016-12" db="EMBL/GenBank/DDBJ databases">
        <title>Comparative genomics of Bartonella apis.</title>
        <authorList>
            <person name="Engel P."/>
        </authorList>
    </citation>
    <scope>NUCLEOTIDE SEQUENCE [LARGE SCALE GENOMIC DNA]</scope>
    <source>
        <strain evidence="1 2">PEB0149</strain>
    </source>
</reference>